<organism evidence="3 4">
    <name type="scientific">Patiria miniata</name>
    <name type="common">Bat star</name>
    <name type="synonym">Asterina miniata</name>
    <dbReference type="NCBI Taxonomy" id="46514"/>
    <lineage>
        <taxon>Eukaryota</taxon>
        <taxon>Metazoa</taxon>
        <taxon>Echinodermata</taxon>
        <taxon>Eleutherozoa</taxon>
        <taxon>Asterozoa</taxon>
        <taxon>Asteroidea</taxon>
        <taxon>Valvatacea</taxon>
        <taxon>Valvatida</taxon>
        <taxon>Asterinidae</taxon>
        <taxon>Patiria</taxon>
    </lineage>
</organism>
<dbReference type="GO" id="GO:0005615">
    <property type="term" value="C:extracellular space"/>
    <property type="evidence" value="ECO:0007669"/>
    <property type="project" value="TreeGrafter"/>
</dbReference>
<dbReference type="OrthoDB" id="1416801at2759"/>
<sequence length="105" mass="11769">MELPKGIPNDTKVLNLAENVLKEIPKNGFMDLPHLILLNLTGNSIDKPFEIPESVMMLHARGNQLQDIDLVMKNGVQLKTVDFEGNRMTAIGRDTFARCTQLTHV</sequence>
<dbReference type="EnsemblMetazoa" id="XM_038202709.1">
    <property type="protein sequence ID" value="XP_038058637.1"/>
    <property type="gene ID" value="LOC119729928"/>
</dbReference>
<dbReference type="InterPro" id="IPR050333">
    <property type="entry name" value="SLRP"/>
</dbReference>
<dbReference type="InterPro" id="IPR001611">
    <property type="entry name" value="Leu-rich_rpt"/>
</dbReference>
<dbReference type="Pfam" id="PF13855">
    <property type="entry name" value="LRR_8"/>
    <property type="match status" value="1"/>
</dbReference>
<dbReference type="AlphaFoldDB" id="A0A914A456"/>
<reference evidence="3" key="1">
    <citation type="submission" date="2022-11" db="UniProtKB">
        <authorList>
            <consortium name="EnsemblMetazoa"/>
        </authorList>
    </citation>
    <scope>IDENTIFICATION</scope>
</reference>
<evidence type="ECO:0000256" key="1">
    <source>
        <dbReference type="ARBA" id="ARBA00022614"/>
    </source>
</evidence>
<proteinExistence type="predicted"/>
<keyword evidence="2" id="KW-0677">Repeat</keyword>
<dbReference type="SUPFAM" id="SSF52058">
    <property type="entry name" value="L domain-like"/>
    <property type="match status" value="1"/>
</dbReference>
<evidence type="ECO:0000313" key="3">
    <source>
        <dbReference type="EnsemblMetazoa" id="XP_038058637.1"/>
    </source>
</evidence>
<dbReference type="Proteomes" id="UP000887568">
    <property type="component" value="Unplaced"/>
</dbReference>
<dbReference type="RefSeq" id="XP_038058637.1">
    <property type="nucleotide sequence ID" value="XM_038202709.1"/>
</dbReference>
<dbReference type="GeneID" id="119729928"/>
<keyword evidence="4" id="KW-1185">Reference proteome</keyword>
<accession>A0A914A456</accession>
<protein>
    <submittedName>
        <fullName evidence="3">Uncharacterized protein</fullName>
    </submittedName>
</protein>
<evidence type="ECO:0000256" key="2">
    <source>
        <dbReference type="ARBA" id="ARBA00022737"/>
    </source>
</evidence>
<evidence type="ECO:0000313" key="4">
    <source>
        <dbReference type="Proteomes" id="UP000887568"/>
    </source>
</evidence>
<dbReference type="InterPro" id="IPR032675">
    <property type="entry name" value="LRR_dom_sf"/>
</dbReference>
<dbReference type="PANTHER" id="PTHR45712">
    <property type="entry name" value="AGAP008170-PA"/>
    <property type="match status" value="1"/>
</dbReference>
<name>A0A914A456_PATMI</name>
<dbReference type="PANTHER" id="PTHR45712:SF22">
    <property type="entry name" value="INSULIN-LIKE GROWTH FACTOR-BINDING PROTEIN COMPLEX ACID LABILE SUBUNIT"/>
    <property type="match status" value="1"/>
</dbReference>
<dbReference type="Gene3D" id="3.80.10.10">
    <property type="entry name" value="Ribonuclease Inhibitor"/>
    <property type="match status" value="1"/>
</dbReference>
<keyword evidence="1" id="KW-0433">Leucine-rich repeat</keyword>